<accession>A0ACA9SMK0</accession>
<proteinExistence type="predicted"/>
<feature type="non-terminal residue" evidence="1">
    <location>
        <position position="1"/>
    </location>
</feature>
<feature type="non-terminal residue" evidence="1">
    <location>
        <position position="153"/>
    </location>
</feature>
<protein>
    <submittedName>
        <fullName evidence="1">14608_t:CDS:1</fullName>
    </submittedName>
</protein>
<gene>
    <name evidence="1" type="ORF">RPERSI_LOCUS33054</name>
</gene>
<dbReference type="Proteomes" id="UP000789920">
    <property type="component" value="Unassembled WGS sequence"/>
</dbReference>
<sequence>RRPMQIQQLWKFLEIAFGGPRLAQHLLFIAKCNLTLADNSASISGCGSAQDIQINDPYPGSNATQFKMYVWAFKTKTSPASIGNNFPSLVSFCTSLPCNSVPEISSNQFYYVMAIKSFNSAPTKVNFAVTWDIECNTTPPTSGSKATETKNPP</sequence>
<dbReference type="EMBL" id="CAJVQC010140998">
    <property type="protein sequence ID" value="CAG8844082.1"/>
    <property type="molecule type" value="Genomic_DNA"/>
</dbReference>
<keyword evidence="2" id="KW-1185">Reference proteome</keyword>
<evidence type="ECO:0000313" key="1">
    <source>
        <dbReference type="EMBL" id="CAG8844082.1"/>
    </source>
</evidence>
<evidence type="ECO:0000313" key="2">
    <source>
        <dbReference type="Proteomes" id="UP000789920"/>
    </source>
</evidence>
<reference evidence="1" key="1">
    <citation type="submission" date="2021-06" db="EMBL/GenBank/DDBJ databases">
        <authorList>
            <person name="Kallberg Y."/>
            <person name="Tangrot J."/>
            <person name="Rosling A."/>
        </authorList>
    </citation>
    <scope>NUCLEOTIDE SEQUENCE</scope>
    <source>
        <strain evidence="1">MA461A</strain>
    </source>
</reference>
<name>A0ACA9SMK0_9GLOM</name>
<comment type="caution">
    <text evidence="1">The sequence shown here is derived from an EMBL/GenBank/DDBJ whole genome shotgun (WGS) entry which is preliminary data.</text>
</comment>
<organism evidence="1 2">
    <name type="scientific">Racocetra persica</name>
    <dbReference type="NCBI Taxonomy" id="160502"/>
    <lineage>
        <taxon>Eukaryota</taxon>
        <taxon>Fungi</taxon>
        <taxon>Fungi incertae sedis</taxon>
        <taxon>Mucoromycota</taxon>
        <taxon>Glomeromycotina</taxon>
        <taxon>Glomeromycetes</taxon>
        <taxon>Diversisporales</taxon>
        <taxon>Gigasporaceae</taxon>
        <taxon>Racocetra</taxon>
    </lineage>
</organism>